<keyword evidence="3" id="KW-1185">Reference proteome</keyword>
<comment type="caution">
    <text evidence="2">The sequence shown here is derived from an EMBL/GenBank/DDBJ whole genome shotgun (WGS) entry which is preliminary data.</text>
</comment>
<feature type="transmembrane region" description="Helical" evidence="1">
    <location>
        <begin position="15"/>
        <end position="37"/>
    </location>
</feature>
<protein>
    <submittedName>
        <fullName evidence="2">Uncharacterized protein</fullName>
    </submittedName>
</protein>
<sequence>MTPAIPLRADSSPSAWFFTPAPGIFALFTILGVGVPRLNVEDEAITLRITFLAVPPFLLPLMQLVSLFAIARCAYNIRVLKKKIQLIVETRV</sequence>
<proteinExistence type="predicted"/>
<gene>
    <name evidence="2" type="ORF">B0H17DRAFT_1336418</name>
</gene>
<evidence type="ECO:0000256" key="1">
    <source>
        <dbReference type="SAM" id="Phobius"/>
    </source>
</evidence>
<accession>A0AAD7CVH2</accession>
<dbReference type="EMBL" id="JARKIE010000212">
    <property type="protein sequence ID" value="KAJ7665807.1"/>
    <property type="molecule type" value="Genomic_DNA"/>
</dbReference>
<dbReference type="Proteomes" id="UP001221757">
    <property type="component" value="Unassembled WGS sequence"/>
</dbReference>
<reference evidence="2" key="1">
    <citation type="submission" date="2023-03" db="EMBL/GenBank/DDBJ databases">
        <title>Massive genome expansion in bonnet fungi (Mycena s.s.) driven by repeated elements and novel gene families across ecological guilds.</title>
        <authorList>
            <consortium name="Lawrence Berkeley National Laboratory"/>
            <person name="Harder C.B."/>
            <person name="Miyauchi S."/>
            <person name="Viragh M."/>
            <person name="Kuo A."/>
            <person name="Thoen E."/>
            <person name="Andreopoulos B."/>
            <person name="Lu D."/>
            <person name="Skrede I."/>
            <person name="Drula E."/>
            <person name="Henrissat B."/>
            <person name="Morin E."/>
            <person name="Kohler A."/>
            <person name="Barry K."/>
            <person name="LaButti K."/>
            <person name="Morin E."/>
            <person name="Salamov A."/>
            <person name="Lipzen A."/>
            <person name="Mereny Z."/>
            <person name="Hegedus B."/>
            <person name="Baldrian P."/>
            <person name="Stursova M."/>
            <person name="Weitz H."/>
            <person name="Taylor A."/>
            <person name="Grigoriev I.V."/>
            <person name="Nagy L.G."/>
            <person name="Martin F."/>
            <person name="Kauserud H."/>
        </authorList>
    </citation>
    <scope>NUCLEOTIDE SEQUENCE</scope>
    <source>
        <strain evidence="2">CBHHK067</strain>
    </source>
</reference>
<keyword evidence="1" id="KW-1133">Transmembrane helix</keyword>
<keyword evidence="1" id="KW-0812">Transmembrane</keyword>
<feature type="transmembrane region" description="Helical" evidence="1">
    <location>
        <begin position="57"/>
        <end position="75"/>
    </location>
</feature>
<organism evidence="2 3">
    <name type="scientific">Mycena rosella</name>
    <name type="common">Pink bonnet</name>
    <name type="synonym">Agaricus rosellus</name>
    <dbReference type="NCBI Taxonomy" id="1033263"/>
    <lineage>
        <taxon>Eukaryota</taxon>
        <taxon>Fungi</taxon>
        <taxon>Dikarya</taxon>
        <taxon>Basidiomycota</taxon>
        <taxon>Agaricomycotina</taxon>
        <taxon>Agaricomycetes</taxon>
        <taxon>Agaricomycetidae</taxon>
        <taxon>Agaricales</taxon>
        <taxon>Marasmiineae</taxon>
        <taxon>Mycenaceae</taxon>
        <taxon>Mycena</taxon>
    </lineage>
</organism>
<dbReference type="AlphaFoldDB" id="A0AAD7CVH2"/>
<name>A0AAD7CVH2_MYCRO</name>
<evidence type="ECO:0000313" key="3">
    <source>
        <dbReference type="Proteomes" id="UP001221757"/>
    </source>
</evidence>
<keyword evidence="1" id="KW-0472">Membrane</keyword>
<evidence type="ECO:0000313" key="2">
    <source>
        <dbReference type="EMBL" id="KAJ7665807.1"/>
    </source>
</evidence>